<dbReference type="Gene3D" id="3.90.1750.10">
    <property type="entry name" value="Hect, E3 ligase catalytic domains"/>
    <property type="match status" value="1"/>
</dbReference>
<evidence type="ECO:0000256" key="1">
    <source>
        <dbReference type="ARBA" id="ARBA00000885"/>
    </source>
</evidence>
<feature type="domain" description="HECT" evidence="6">
    <location>
        <begin position="61"/>
        <end position="404"/>
    </location>
</feature>
<gene>
    <name evidence="7" type="ORF">CAMP_LOCUS3245</name>
</gene>
<keyword evidence="3" id="KW-0808">Transferase</keyword>
<dbReference type="InterPro" id="IPR035983">
    <property type="entry name" value="Hect_E3_ubiquitin_ligase"/>
</dbReference>
<proteinExistence type="predicted"/>
<evidence type="ECO:0000256" key="2">
    <source>
        <dbReference type="ARBA" id="ARBA00012485"/>
    </source>
</evidence>
<comment type="catalytic activity">
    <reaction evidence="1">
        <text>S-ubiquitinyl-[E2 ubiquitin-conjugating enzyme]-L-cysteine + [acceptor protein]-L-lysine = [E2 ubiquitin-conjugating enzyme]-L-cysteine + N(6)-ubiquitinyl-[acceptor protein]-L-lysine.</text>
        <dbReference type="EC" id="2.3.2.26"/>
    </reaction>
</comment>
<dbReference type="EC" id="2.3.2.26" evidence="2"/>
<evidence type="ECO:0000313" key="8">
    <source>
        <dbReference type="Proteomes" id="UP001152747"/>
    </source>
</evidence>
<keyword evidence="8" id="KW-1185">Reference proteome</keyword>
<dbReference type="GO" id="GO:0006511">
    <property type="term" value="P:ubiquitin-dependent protein catabolic process"/>
    <property type="evidence" value="ECO:0007669"/>
    <property type="project" value="TreeGrafter"/>
</dbReference>
<evidence type="ECO:0000256" key="4">
    <source>
        <dbReference type="ARBA" id="ARBA00022786"/>
    </source>
</evidence>
<evidence type="ECO:0000259" key="6">
    <source>
        <dbReference type="PROSITE" id="PS50237"/>
    </source>
</evidence>
<dbReference type="PANTHER" id="PTHR45700">
    <property type="entry name" value="UBIQUITIN-PROTEIN LIGASE E3C"/>
    <property type="match status" value="1"/>
</dbReference>
<reference evidence="7" key="1">
    <citation type="submission" date="2022-11" db="EMBL/GenBank/DDBJ databases">
        <authorList>
            <person name="Kikuchi T."/>
        </authorList>
    </citation>
    <scope>NUCLEOTIDE SEQUENCE</scope>
    <source>
        <strain evidence="7">PS1010</strain>
    </source>
</reference>
<dbReference type="CDD" id="cd00078">
    <property type="entry name" value="HECTc"/>
    <property type="match status" value="1"/>
</dbReference>
<dbReference type="InterPro" id="IPR044611">
    <property type="entry name" value="E3A/B/C-like"/>
</dbReference>
<dbReference type="OrthoDB" id="8068875at2759"/>
<dbReference type="Pfam" id="PF00632">
    <property type="entry name" value="HECT"/>
    <property type="match status" value="1"/>
</dbReference>
<dbReference type="GO" id="GO:0000209">
    <property type="term" value="P:protein polyubiquitination"/>
    <property type="evidence" value="ECO:0007669"/>
    <property type="project" value="InterPro"/>
</dbReference>
<accession>A0A9P1I9P2</accession>
<keyword evidence="4 5" id="KW-0833">Ubl conjugation pathway</keyword>
<dbReference type="SUPFAM" id="SSF56204">
    <property type="entry name" value="Hect, E3 ligase catalytic domain"/>
    <property type="match status" value="1"/>
</dbReference>
<dbReference type="GO" id="GO:0061630">
    <property type="term" value="F:ubiquitin protein ligase activity"/>
    <property type="evidence" value="ECO:0007669"/>
    <property type="project" value="UniProtKB-EC"/>
</dbReference>
<name>A0A9P1I9P2_9PELO</name>
<dbReference type="PROSITE" id="PS50237">
    <property type="entry name" value="HECT"/>
    <property type="match status" value="1"/>
</dbReference>
<comment type="caution">
    <text evidence="7">The sequence shown here is derived from an EMBL/GenBank/DDBJ whole genome shotgun (WGS) entry which is preliminary data.</text>
</comment>
<dbReference type="Gene3D" id="3.30.2410.10">
    <property type="entry name" value="Hect, E3 ligase catalytic domain"/>
    <property type="match status" value="1"/>
</dbReference>
<organism evidence="7 8">
    <name type="scientific">Caenorhabditis angaria</name>
    <dbReference type="NCBI Taxonomy" id="860376"/>
    <lineage>
        <taxon>Eukaryota</taxon>
        <taxon>Metazoa</taxon>
        <taxon>Ecdysozoa</taxon>
        <taxon>Nematoda</taxon>
        <taxon>Chromadorea</taxon>
        <taxon>Rhabditida</taxon>
        <taxon>Rhabditina</taxon>
        <taxon>Rhabditomorpha</taxon>
        <taxon>Rhabditoidea</taxon>
        <taxon>Rhabditidae</taxon>
        <taxon>Peloderinae</taxon>
        <taxon>Caenorhabditis</taxon>
    </lineage>
</organism>
<protein>
    <recommendedName>
        <fullName evidence="2">HECT-type E3 ubiquitin transferase</fullName>
        <ecNumber evidence="2">2.3.2.26</ecNumber>
    </recommendedName>
</protein>
<evidence type="ECO:0000256" key="5">
    <source>
        <dbReference type="PROSITE-ProRule" id="PRU00104"/>
    </source>
</evidence>
<dbReference type="AlphaFoldDB" id="A0A9P1I9P2"/>
<dbReference type="SMART" id="SM00119">
    <property type="entry name" value="HECTc"/>
    <property type="match status" value="1"/>
</dbReference>
<evidence type="ECO:0000313" key="7">
    <source>
        <dbReference type="EMBL" id="CAI5440608.1"/>
    </source>
</evidence>
<sequence>MQRIKIFSKLLAFHRRQNNIGEMMDFQPNSPGYRITVRRDYLYQDAFDVLAPGLVNERGGDRPDIRDPIRVKMINWAGQNEAGMDGGGIFREFLNEVLKEGFDVNKGLFQVTHNQLIYPNPLSIVVYGSEYYRHYQFLGRMLAKLIQEKQLIELRFAEFFLAQLFGSGRLDNDVELQHMKSFDPILFKHLRSLTEFSNQELDDLQLDFSVVTDEFDEIKKINLKANGSNIRVNQENVQEYVRLYVNYHLRLKFAPMVNAMRKGISEVVNIEWLSMFSVNEIQTLIAGIETVFDVDEMRKHCMCTNIRDQTDQQYIHLFWDVVHNLSADDKTALLKFMTGCSRPPIEGFKEIFPPLGILLINEEHLLPTSATCMNMLKLPKYQTREKLEEKLRYAINSGAGFELI</sequence>
<dbReference type="Proteomes" id="UP001152747">
    <property type="component" value="Unassembled WGS sequence"/>
</dbReference>
<dbReference type="EMBL" id="CANHGI010000002">
    <property type="protein sequence ID" value="CAI5440608.1"/>
    <property type="molecule type" value="Genomic_DNA"/>
</dbReference>
<feature type="active site" description="Glycyl thioester intermediate" evidence="5">
    <location>
        <position position="372"/>
    </location>
</feature>
<dbReference type="FunFam" id="3.30.2410.10:FF:000003">
    <property type="entry name" value="probable E3 ubiquitin-protein ligase HERC4 isoform X1"/>
    <property type="match status" value="1"/>
</dbReference>
<dbReference type="InterPro" id="IPR000569">
    <property type="entry name" value="HECT_dom"/>
</dbReference>
<evidence type="ECO:0000256" key="3">
    <source>
        <dbReference type="ARBA" id="ARBA00022679"/>
    </source>
</evidence>
<dbReference type="PANTHER" id="PTHR45700:SF2">
    <property type="entry name" value="UBIQUITIN-PROTEIN LIGASE E3C"/>
    <property type="match status" value="1"/>
</dbReference>
<dbReference type="Gene3D" id="3.30.2160.10">
    <property type="entry name" value="Hect, E3 ligase catalytic domain"/>
    <property type="match status" value="1"/>
</dbReference>